<organism evidence="2 3">
    <name type="scientific">Leersia perrieri</name>
    <dbReference type="NCBI Taxonomy" id="77586"/>
    <lineage>
        <taxon>Eukaryota</taxon>
        <taxon>Viridiplantae</taxon>
        <taxon>Streptophyta</taxon>
        <taxon>Embryophyta</taxon>
        <taxon>Tracheophyta</taxon>
        <taxon>Spermatophyta</taxon>
        <taxon>Magnoliopsida</taxon>
        <taxon>Liliopsida</taxon>
        <taxon>Poales</taxon>
        <taxon>Poaceae</taxon>
        <taxon>BOP clade</taxon>
        <taxon>Oryzoideae</taxon>
        <taxon>Oryzeae</taxon>
        <taxon>Oryzinae</taxon>
        <taxon>Leersia</taxon>
    </lineage>
</organism>
<accession>A0A0D9X6C8</accession>
<keyword evidence="3" id="KW-1185">Reference proteome</keyword>
<dbReference type="Gramene" id="LPERR08G08190.1">
    <property type="protein sequence ID" value="LPERR08G08190.1"/>
    <property type="gene ID" value="LPERR08G08190"/>
</dbReference>
<dbReference type="AlphaFoldDB" id="A0A0D9X6C8"/>
<reference evidence="2" key="3">
    <citation type="submission" date="2015-04" db="UniProtKB">
        <authorList>
            <consortium name="EnsemblPlants"/>
        </authorList>
    </citation>
    <scope>IDENTIFICATION</scope>
</reference>
<evidence type="ECO:0000256" key="1">
    <source>
        <dbReference type="SAM" id="MobiDB-lite"/>
    </source>
</evidence>
<feature type="compositionally biased region" description="Polar residues" evidence="1">
    <location>
        <begin position="1"/>
        <end position="10"/>
    </location>
</feature>
<evidence type="ECO:0000313" key="2">
    <source>
        <dbReference type="EnsemblPlants" id="LPERR08G08190.1"/>
    </source>
</evidence>
<evidence type="ECO:0000313" key="3">
    <source>
        <dbReference type="Proteomes" id="UP000032180"/>
    </source>
</evidence>
<reference evidence="3" key="2">
    <citation type="submission" date="2013-12" db="EMBL/GenBank/DDBJ databases">
        <authorList>
            <person name="Yu Y."/>
            <person name="Lee S."/>
            <person name="de Baynast K."/>
            <person name="Wissotski M."/>
            <person name="Liu L."/>
            <person name="Talag J."/>
            <person name="Goicoechea J."/>
            <person name="Angelova A."/>
            <person name="Jetty R."/>
            <person name="Kudrna D."/>
            <person name="Golser W."/>
            <person name="Rivera L."/>
            <person name="Zhang J."/>
            <person name="Wing R."/>
        </authorList>
    </citation>
    <scope>NUCLEOTIDE SEQUENCE</scope>
</reference>
<sequence length="70" mass="7665">MAWVGTSHSDMGQAHDRNHDSRSSHNSYLQAISKITASNLSIVSVIVEGKSATGDLSKLKPTEDHHTHWV</sequence>
<dbReference type="Proteomes" id="UP000032180">
    <property type="component" value="Chromosome 8"/>
</dbReference>
<dbReference type="EnsemblPlants" id="LPERR08G08190.1">
    <property type="protein sequence ID" value="LPERR08G08190.1"/>
    <property type="gene ID" value="LPERR08G08190"/>
</dbReference>
<dbReference type="HOGENOM" id="CLU_2761460_0_0_1"/>
<reference evidence="2 3" key="1">
    <citation type="submission" date="2012-08" db="EMBL/GenBank/DDBJ databases">
        <title>Oryza genome evolution.</title>
        <authorList>
            <person name="Wing R.A."/>
        </authorList>
    </citation>
    <scope>NUCLEOTIDE SEQUENCE</scope>
</reference>
<protein>
    <submittedName>
        <fullName evidence="2">Uncharacterized protein</fullName>
    </submittedName>
</protein>
<feature type="compositionally biased region" description="Basic and acidic residues" evidence="1">
    <location>
        <begin position="13"/>
        <end position="23"/>
    </location>
</feature>
<feature type="region of interest" description="Disordered" evidence="1">
    <location>
        <begin position="1"/>
        <end position="26"/>
    </location>
</feature>
<name>A0A0D9X6C8_9ORYZ</name>
<proteinExistence type="predicted"/>